<evidence type="ECO:0000313" key="3">
    <source>
        <dbReference type="EMBL" id="KGJ03695.1"/>
    </source>
</evidence>
<evidence type="ECO:0000313" key="4">
    <source>
        <dbReference type="EMBL" id="SFA57244.1"/>
    </source>
</evidence>
<dbReference type="GO" id="GO:0030170">
    <property type="term" value="F:pyridoxal phosphate binding"/>
    <property type="evidence" value="ECO:0007669"/>
    <property type="project" value="InterPro"/>
</dbReference>
<feature type="region of interest" description="Disordered" evidence="1">
    <location>
        <begin position="1"/>
        <end position="55"/>
    </location>
</feature>
<dbReference type="EMBL" id="JRKN01000018">
    <property type="protein sequence ID" value="KGJ03695.1"/>
    <property type="molecule type" value="Genomic_DNA"/>
</dbReference>
<proteinExistence type="predicted"/>
<evidence type="ECO:0000313" key="5">
    <source>
        <dbReference type="Proteomes" id="UP000029846"/>
    </source>
</evidence>
<organism evidence="3 5">
    <name type="scientific">Paracoccus halophilus</name>
    <dbReference type="NCBI Taxonomy" id="376733"/>
    <lineage>
        <taxon>Bacteria</taxon>
        <taxon>Pseudomonadati</taxon>
        <taxon>Pseudomonadota</taxon>
        <taxon>Alphaproteobacteria</taxon>
        <taxon>Rhodobacterales</taxon>
        <taxon>Paracoccaceae</taxon>
        <taxon>Paracoccus</taxon>
    </lineage>
</organism>
<dbReference type="Pfam" id="PF03473">
    <property type="entry name" value="MOSC"/>
    <property type="match status" value="1"/>
</dbReference>
<dbReference type="InterPro" id="IPR052353">
    <property type="entry name" value="Benzoxazolinone_Detox_Enz"/>
</dbReference>
<dbReference type="Gene3D" id="2.40.33.20">
    <property type="entry name" value="PK beta-barrel domain-like"/>
    <property type="match status" value="1"/>
</dbReference>
<dbReference type="Proteomes" id="UP000182312">
    <property type="component" value="Unassembled WGS sequence"/>
</dbReference>
<dbReference type="InterPro" id="IPR005302">
    <property type="entry name" value="MoCF_Sase_C"/>
</dbReference>
<accession>A0A099EZ17</accession>
<protein>
    <submittedName>
        <fullName evidence="4">MOSC domain-containing protein YiiM</fullName>
    </submittedName>
    <submittedName>
        <fullName evidence="3">Molybdenum cofactor sulfurase</fullName>
    </submittedName>
</protein>
<keyword evidence="5" id="KW-1185">Reference proteome</keyword>
<feature type="compositionally biased region" description="Basic and acidic residues" evidence="1">
    <location>
        <begin position="44"/>
        <end position="55"/>
    </location>
</feature>
<sequence length="246" mass="27107">MPAITLLTGRAAPLPGSDQKSGIDKQPVTQPLHLGPEGLDGDEQADRRVHGGPEKAVHHYPFDHYPAWRAELASQDPVPTGGTPAIEQPGMKETAALLDAPGAFGENLSTLGMTEKTVAVGDVFRLGGALIQVSQGRQPCWKLSHRFGVPDIARRVQDSGRTGWYYRVLQPGRVAPGDRLELIDRLAPDWTLHRLWRALYVDRMNLTELQGIAGLDLLAEGWRRHARRRLESGRVEDWSKRLEGGA</sequence>
<dbReference type="GO" id="GO:0030151">
    <property type="term" value="F:molybdenum ion binding"/>
    <property type="evidence" value="ECO:0007669"/>
    <property type="project" value="InterPro"/>
</dbReference>
<evidence type="ECO:0000313" key="6">
    <source>
        <dbReference type="Proteomes" id="UP000182312"/>
    </source>
</evidence>
<dbReference type="PROSITE" id="PS51340">
    <property type="entry name" value="MOSC"/>
    <property type="match status" value="1"/>
</dbReference>
<dbReference type="RefSeq" id="WP_036741899.1">
    <property type="nucleotide sequence ID" value="NZ_FOJO01000017.1"/>
</dbReference>
<reference evidence="4 6" key="3">
    <citation type="submission" date="2016-10" db="EMBL/GenBank/DDBJ databases">
        <authorList>
            <person name="de Groot N.N."/>
        </authorList>
    </citation>
    <scope>NUCLEOTIDE SEQUENCE [LARGE SCALE GENOMIC DNA]</scope>
    <source>
        <strain evidence="4 6">CGMCC 1.6117</strain>
    </source>
</reference>
<dbReference type="Pfam" id="PF03475">
    <property type="entry name" value="YiiM_3-alpha"/>
    <property type="match status" value="1"/>
</dbReference>
<dbReference type="SUPFAM" id="SSF50800">
    <property type="entry name" value="PK beta-barrel domain-like"/>
    <property type="match status" value="1"/>
</dbReference>
<name>A0A099EZ17_9RHOB</name>
<dbReference type="PANTHER" id="PTHR30212">
    <property type="entry name" value="PROTEIN YIIM"/>
    <property type="match status" value="1"/>
</dbReference>
<dbReference type="EMBL" id="FOJO01000017">
    <property type="protein sequence ID" value="SFA57244.1"/>
    <property type="molecule type" value="Genomic_DNA"/>
</dbReference>
<reference evidence="3 5" key="2">
    <citation type="submission" date="2014-10" db="EMBL/GenBank/DDBJ databases">
        <title>Paracoccus sanguinis sp. nov., isolated from clinical specimens of New York State patients.</title>
        <authorList>
            <person name="Mingle L.A."/>
            <person name="Cole J.A."/>
            <person name="Lapierre P."/>
            <person name="Musser K.A."/>
        </authorList>
    </citation>
    <scope>NUCLEOTIDE SEQUENCE [LARGE SCALE GENOMIC DNA]</scope>
    <source>
        <strain evidence="3 5">JCM 14014</strain>
    </source>
</reference>
<evidence type="ECO:0000256" key="1">
    <source>
        <dbReference type="SAM" id="MobiDB-lite"/>
    </source>
</evidence>
<dbReference type="STRING" id="376733.SAMN04487972_11717"/>
<reference evidence="3 5" key="1">
    <citation type="submission" date="2014-09" db="EMBL/GenBank/DDBJ databases">
        <authorList>
            <person name="McGinnis J.M."/>
            <person name="Wolfgang W.J."/>
        </authorList>
    </citation>
    <scope>NUCLEOTIDE SEQUENCE [LARGE SCALE GENOMIC DNA]</scope>
    <source>
        <strain evidence="3 5">JCM 14014</strain>
    </source>
</reference>
<dbReference type="OrthoDB" id="9786134at2"/>
<dbReference type="eggNOG" id="COG2258">
    <property type="taxonomic scope" value="Bacteria"/>
</dbReference>
<dbReference type="InterPro" id="IPR011037">
    <property type="entry name" value="Pyrv_Knase-like_insert_dom_sf"/>
</dbReference>
<feature type="domain" description="MOSC" evidence="2">
    <location>
        <begin position="26"/>
        <end position="183"/>
    </location>
</feature>
<dbReference type="InterPro" id="IPR005163">
    <property type="entry name" value="Tri_helical_YiiM-like"/>
</dbReference>
<dbReference type="Proteomes" id="UP000029846">
    <property type="component" value="Unassembled WGS sequence"/>
</dbReference>
<dbReference type="GO" id="GO:0003824">
    <property type="term" value="F:catalytic activity"/>
    <property type="evidence" value="ECO:0007669"/>
    <property type="project" value="InterPro"/>
</dbReference>
<dbReference type="PANTHER" id="PTHR30212:SF2">
    <property type="entry name" value="PROTEIN YIIM"/>
    <property type="match status" value="1"/>
</dbReference>
<dbReference type="AlphaFoldDB" id="A0A099EZ17"/>
<evidence type="ECO:0000259" key="2">
    <source>
        <dbReference type="PROSITE" id="PS51340"/>
    </source>
</evidence>
<gene>
    <name evidence="3" type="ORF">IT41_12980</name>
    <name evidence="4" type="ORF">SAMN04487972_11717</name>
</gene>